<dbReference type="AlphaFoldDB" id="A0A225EA65"/>
<name>A0A225EA65_9BACT</name>
<reference evidence="2" key="1">
    <citation type="submission" date="2017-06" db="EMBL/GenBank/DDBJ databases">
        <title>Genome analysis of Fimbriiglobus ruber SP5, the first member of the order Planctomycetales with confirmed chitinolytic capability.</title>
        <authorList>
            <person name="Ravin N.V."/>
            <person name="Rakitin A.L."/>
            <person name="Ivanova A.A."/>
            <person name="Beletsky A.V."/>
            <person name="Kulichevskaya I.S."/>
            <person name="Mardanov A.V."/>
            <person name="Dedysh S.N."/>
        </authorList>
    </citation>
    <scope>NUCLEOTIDE SEQUENCE [LARGE SCALE GENOMIC DNA]</scope>
    <source>
        <strain evidence="2">SP5</strain>
    </source>
</reference>
<sequence>MSQPTGPMGALRKYARPRPVVERCQLCGRELPPGHRHLLDLASRDLACSCDPCALLFVGQNGAKFRAVPRDGRLLPDFVLTDEQWDHLRTPINLAFFVRRGDGRAVAFYPSPAGATASDLPAGAWDELTAANPVLGDFEPDVEALLVYRVRQTRDYFRAPIDACYELVGLVRSRWRGLTGGSDVWTEIDGFFARAKERWYA</sequence>
<evidence type="ECO:0000313" key="2">
    <source>
        <dbReference type="Proteomes" id="UP000214646"/>
    </source>
</evidence>
<dbReference type="RefSeq" id="WP_088253054.1">
    <property type="nucleotide sequence ID" value="NZ_NIDE01000002.1"/>
</dbReference>
<comment type="caution">
    <text evidence="1">The sequence shown here is derived from an EMBL/GenBank/DDBJ whole genome shotgun (WGS) entry which is preliminary data.</text>
</comment>
<dbReference type="Proteomes" id="UP000214646">
    <property type="component" value="Unassembled WGS sequence"/>
</dbReference>
<organism evidence="1 2">
    <name type="scientific">Fimbriiglobus ruber</name>
    <dbReference type="NCBI Taxonomy" id="1908690"/>
    <lineage>
        <taxon>Bacteria</taxon>
        <taxon>Pseudomonadati</taxon>
        <taxon>Planctomycetota</taxon>
        <taxon>Planctomycetia</taxon>
        <taxon>Gemmatales</taxon>
        <taxon>Gemmataceae</taxon>
        <taxon>Fimbriiglobus</taxon>
    </lineage>
</organism>
<accession>A0A225EA65</accession>
<dbReference type="InterPro" id="IPR045991">
    <property type="entry name" value="DUF5947"/>
</dbReference>
<evidence type="ECO:0000313" key="1">
    <source>
        <dbReference type="EMBL" id="OWK45307.1"/>
    </source>
</evidence>
<dbReference type="EMBL" id="NIDE01000002">
    <property type="protein sequence ID" value="OWK45307.1"/>
    <property type="molecule type" value="Genomic_DNA"/>
</dbReference>
<protein>
    <submittedName>
        <fullName evidence="1">Uncharacterized protein</fullName>
    </submittedName>
</protein>
<dbReference type="OrthoDB" id="152349at2"/>
<keyword evidence="2" id="KW-1185">Reference proteome</keyword>
<proteinExistence type="predicted"/>
<gene>
    <name evidence="1" type="ORF">FRUB_01638</name>
</gene>
<dbReference type="Pfam" id="PF19372">
    <property type="entry name" value="DUF5947"/>
    <property type="match status" value="1"/>
</dbReference>